<accession>A0ABW2M2Y9</accession>
<evidence type="ECO:0000313" key="3">
    <source>
        <dbReference type="Proteomes" id="UP001596550"/>
    </source>
</evidence>
<dbReference type="SMART" id="SM00530">
    <property type="entry name" value="HTH_XRE"/>
    <property type="match status" value="1"/>
</dbReference>
<evidence type="ECO:0000259" key="1">
    <source>
        <dbReference type="PROSITE" id="PS50943"/>
    </source>
</evidence>
<dbReference type="EMBL" id="JBHTCR010000004">
    <property type="protein sequence ID" value="MFC7347286.1"/>
    <property type="molecule type" value="Genomic_DNA"/>
</dbReference>
<sequence length="81" mass="9354">MKLRIKEICKIQKITQQQLADKLGISRQALDLSIKNNPGINRLQEVADALNCEPSELISVEMPYYHLYNPETGEWEGIRKK</sequence>
<dbReference type="Gene3D" id="1.10.260.40">
    <property type="entry name" value="lambda repressor-like DNA-binding domains"/>
    <property type="match status" value="1"/>
</dbReference>
<evidence type="ECO:0000313" key="2">
    <source>
        <dbReference type="EMBL" id="MFC7347286.1"/>
    </source>
</evidence>
<name>A0ABW2M2Y9_9FLAO</name>
<dbReference type="RefSeq" id="WP_378178522.1">
    <property type="nucleotide sequence ID" value="NZ_JBHTCR010000004.1"/>
</dbReference>
<organism evidence="2 3">
    <name type="scientific">Chryseobacterium zhengzhouense</name>
    <dbReference type="NCBI Taxonomy" id="1636086"/>
    <lineage>
        <taxon>Bacteria</taxon>
        <taxon>Pseudomonadati</taxon>
        <taxon>Bacteroidota</taxon>
        <taxon>Flavobacteriia</taxon>
        <taxon>Flavobacteriales</taxon>
        <taxon>Weeksellaceae</taxon>
        <taxon>Chryseobacterium group</taxon>
        <taxon>Chryseobacterium</taxon>
    </lineage>
</organism>
<keyword evidence="3" id="KW-1185">Reference proteome</keyword>
<dbReference type="PROSITE" id="PS50943">
    <property type="entry name" value="HTH_CROC1"/>
    <property type="match status" value="1"/>
</dbReference>
<dbReference type="CDD" id="cd00093">
    <property type="entry name" value="HTH_XRE"/>
    <property type="match status" value="1"/>
</dbReference>
<gene>
    <name evidence="2" type="ORF">ACFQO9_11210</name>
</gene>
<protein>
    <submittedName>
        <fullName evidence="2">Helix-turn-helix transcriptional regulator</fullName>
    </submittedName>
</protein>
<reference evidence="3" key="1">
    <citation type="journal article" date="2019" name="Int. J. Syst. Evol. Microbiol.">
        <title>The Global Catalogue of Microorganisms (GCM) 10K type strain sequencing project: providing services to taxonomists for standard genome sequencing and annotation.</title>
        <authorList>
            <consortium name="The Broad Institute Genomics Platform"/>
            <consortium name="The Broad Institute Genome Sequencing Center for Infectious Disease"/>
            <person name="Wu L."/>
            <person name="Ma J."/>
        </authorList>
    </citation>
    <scope>NUCLEOTIDE SEQUENCE [LARGE SCALE GENOMIC DNA]</scope>
    <source>
        <strain evidence="3">CCUG 54781</strain>
    </source>
</reference>
<feature type="domain" description="HTH cro/C1-type" evidence="1">
    <location>
        <begin position="5"/>
        <end position="57"/>
    </location>
</feature>
<dbReference type="SUPFAM" id="SSF47413">
    <property type="entry name" value="lambda repressor-like DNA-binding domains"/>
    <property type="match status" value="1"/>
</dbReference>
<dbReference type="Pfam" id="PF13443">
    <property type="entry name" value="HTH_26"/>
    <property type="match status" value="1"/>
</dbReference>
<proteinExistence type="predicted"/>
<dbReference type="InterPro" id="IPR010982">
    <property type="entry name" value="Lambda_DNA-bd_dom_sf"/>
</dbReference>
<dbReference type="Proteomes" id="UP001596550">
    <property type="component" value="Unassembled WGS sequence"/>
</dbReference>
<comment type="caution">
    <text evidence="2">The sequence shown here is derived from an EMBL/GenBank/DDBJ whole genome shotgun (WGS) entry which is preliminary data.</text>
</comment>
<dbReference type="InterPro" id="IPR001387">
    <property type="entry name" value="Cro/C1-type_HTH"/>
</dbReference>